<dbReference type="InterPro" id="IPR000749">
    <property type="entry name" value="ATP-guanido_PTrfase"/>
</dbReference>
<comment type="similarity">
    <text evidence="1">Belongs to the ATP:guanido phosphotransferase family.</text>
</comment>
<evidence type="ECO:0000256" key="1">
    <source>
        <dbReference type="PROSITE-ProRule" id="PRU00842"/>
    </source>
</evidence>
<organism evidence="4 5">
    <name type="scientific">Ladona fulva</name>
    <name type="common">Scarce chaser dragonfly</name>
    <name type="synonym">Libellula fulva</name>
    <dbReference type="NCBI Taxonomy" id="123851"/>
    <lineage>
        <taxon>Eukaryota</taxon>
        <taxon>Metazoa</taxon>
        <taxon>Ecdysozoa</taxon>
        <taxon>Arthropoda</taxon>
        <taxon>Hexapoda</taxon>
        <taxon>Insecta</taxon>
        <taxon>Pterygota</taxon>
        <taxon>Palaeoptera</taxon>
        <taxon>Odonata</taxon>
        <taxon>Epiprocta</taxon>
        <taxon>Anisoptera</taxon>
        <taxon>Libelluloidea</taxon>
        <taxon>Libellulidae</taxon>
        <taxon>Ladona</taxon>
    </lineage>
</organism>
<sequence>MMRRFRRLSRNRLLFFALLALLCVWLYKGPWEDVPESQRKNTMVDAAVLEKLEAGFKKLESSDSKSLLKKYLTKEVFDALKTKKTSFGSTLLDCIQSGEDNRQIGLGYVNSDLSAIFLPNSRMGSNC</sequence>
<feature type="signal peptide" evidence="2">
    <location>
        <begin position="1"/>
        <end position="29"/>
    </location>
</feature>
<dbReference type="GO" id="GO:0005615">
    <property type="term" value="C:extracellular space"/>
    <property type="evidence" value="ECO:0007669"/>
    <property type="project" value="TreeGrafter"/>
</dbReference>
<gene>
    <name evidence="4" type="ORF">J437_LFUL005623</name>
</gene>
<dbReference type="FunFam" id="1.10.135.10:FF:000003">
    <property type="entry name" value="Three-domain arginine kinase"/>
    <property type="match status" value="1"/>
</dbReference>
<dbReference type="PANTHER" id="PTHR11547">
    <property type="entry name" value="ARGININE OR CREATINE KINASE"/>
    <property type="match status" value="1"/>
</dbReference>
<name>A0A8K0NXN1_LADFU</name>
<dbReference type="Gene3D" id="1.10.135.10">
    <property type="entry name" value="ATP:guanido phosphotransferase, N-terminal domain"/>
    <property type="match status" value="1"/>
</dbReference>
<dbReference type="Proteomes" id="UP000792457">
    <property type="component" value="Unassembled WGS sequence"/>
</dbReference>
<dbReference type="GO" id="GO:0046314">
    <property type="term" value="P:phosphocreatine biosynthetic process"/>
    <property type="evidence" value="ECO:0007669"/>
    <property type="project" value="InterPro"/>
</dbReference>
<dbReference type="EMBL" id="KZ308254">
    <property type="protein sequence ID" value="KAG8225816.1"/>
    <property type="molecule type" value="Genomic_DNA"/>
</dbReference>
<evidence type="ECO:0000259" key="3">
    <source>
        <dbReference type="PROSITE" id="PS51509"/>
    </source>
</evidence>
<evidence type="ECO:0000256" key="2">
    <source>
        <dbReference type="SAM" id="SignalP"/>
    </source>
</evidence>
<dbReference type="OrthoDB" id="430219at2759"/>
<keyword evidence="5" id="KW-1185">Reference proteome</keyword>
<evidence type="ECO:0000313" key="4">
    <source>
        <dbReference type="EMBL" id="KAG8225816.1"/>
    </source>
</evidence>
<accession>A0A8K0NXN1</accession>
<protein>
    <recommendedName>
        <fullName evidence="3">Phosphagen kinase N-terminal domain-containing protein</fullName>
    </recommendedName>
</protein>
<reference evidence="4" key="1">
    <citation type="submission" date="2013-04" db="EMBL/GenBank/DDBJ databases">
        <authorList>
            <person name="Qu J."/>
            <person name="Murali S.C."/>
            <person name="Bandaranaike D."/>
            <person name="Bellair M."/>
            <person name="Blankenburg K."/>
            <person name="Chao H."/>
            <person name="Dinh H."/>
            <person name="Doddapaneni H."/>
            <person name="Downs B."/>
            <person name="Dugan-Rocha S."/>
            <person name="Elkadiri S."/>
            <person name="Gnanaolivu R.D."/>
            <person name="Hernandez B."/>
            <person name="Javaid M."/>
            <person name="Jayaseelan J.C."/>
            <person name="Lee S."/>
            <person name="Li M."/>
            <person name="Ming W."/>
            <person name="Munidasa M."/>
            <person name="Muniz J."/>
            <person name="Nguyen L."/>
            <person name="Ongeri F."/>
            <person name="Osuji N."/>
            <person name="Pu L.-L."/>
            <person name="Puazo M."/>
            <person name="Qu C."/>
            <person name="Quiroz J."/>
            <person name="Raj R."/>
            <person name="Weissenberger G."/>
            <person name="Xin Y."/>
            <person name="Zou X."/>
            <person name="Han Y."/>
            <person name="Richards S."/>
            <person name="Worley K."/>
            <person name="Muzny D."/>
            <person name="Gibbs R."/>
        </authorList>
    </citation>
    <scope>NUCLEOTIDE SEQUENCE</scope>
    <source>
        <strain evidence="4">Sampled in the wild</strain>
    </source>
</reference>
<feature type="domain" description="Phosphagen kinase N-terminal" evidence="3">
    <location>
        <begin position="48"/>
        <end position="127"/>
    </location>
</feature>
<comment type="caution">
    <text evidence="4">The sequence shown here is derived from an EMBL/GenBank/DDBJ whole genome shotgun (WGS) entry which is preliminary data.</text>
</comment>
<proteinExistence type="inferred from homology"/>
<feature type="chain" id="PRO_5035435924" description="Phosphagen kinase N-terminal domain-containing protein" evidence="2">
    <location>
        <begin position="30"/>
        <end position="127"/>
    </location>
</feature>
<dbReference type="InterPro" id="IPR036802">
    <property type="entry name" value="ATP-guanido_PTrfase_N_sf"/>
</dbReference>
<dbReference type="PROSITE" id="PS51509">
    <property type="entry name" value="PHOSPHAGEN_KINASE_N"/>
    <property type="match status" value="1"/>
</dbReference>
<reference evidence="4" key="2">
    <citation type="submission" date="2017-10" db="EMBL/GenBank/DDBJ databases">
        <title>Ladona fulva Genome sequencing and assembly.</title>
        <authorList>
            <person name="Murali S."/>
            <person name="Richards S."/>
            <person name="Bandaranaike D."/>
            <person name="Bellair M."/>
            <person name="Blankenburg K."/>
            <person name="Chao H."/>
            <person name="Dinh H."/>
            <person name="Doddapaneni H."/>
            <person name="Dugan-Rocha S."/>
            <person name="Elkadiri S."/>
            <person name="Gnanaolivu R."/>
            <person name="Hernandez B."/>
            <person name="Skinner E."/>
            <person name="Javaid M."/>
            <person name="Lee S."/>
            <person name="Li M."/>
            <person name="Ming W."/>
            <person name="Munidasa M."/>
            <person name="Muniz J."/>
            <person name="Nguyen L."/>
            <person name="Hughes D."/>
            <person name="Osuji N."/>
            <person name="Pu L.-L."/>
            <person name="Puazo M."/>
            <person name="Qu C."/>
            <person name="Quiroz J."/>
            <person name="Raj R."/>
            <person name="Weissenberger G."/>
            <person name="Xin Y."/>
            <person name="Zou X."/>
            <person name="Han Y."/>
            <person name="Worley K."/>
            <person name="Muzny D."/>
            <person name="Gibbs R."/>
        </authorList>
    </citation>
    <scope>NUCLEOTIDE SEQUENCE</scope>
    <source>
        <strain evidence="4">Sampled in the wild</strain>
    </source>
</reference>
<dbReference type="Pfam" id="PF02807">
    <property type="entry name" value="ATP-gua_PtransN"/>
    <property type="match status" value="1"/>
</dbReference>
<dbReference type="GO" id="GO:0004111">
    <property type="term" value="F:creatine kinase activity"/>
    <property type="evidence" value="ECO:0007669"/>
    <property type="project" value="InterPro"/>
</dbReference>
<dbReference type="InterPro" id="IPR022413">
    <property type="entry name" value="ATP-guanido_PTrfase_N"/>
</dbReference>
<keyword evidence="2" id="KW-0732">Signal</keyword>
<evidence type="ECO:0000313" key="5">
    <source>
        <dbReference type="Proteomes" id="UP000792457"/>
    </source>
</evidence>
<dbReference type="PANTHER" id="PTHR11547:SF38">
    <property type="entry name" value="ARGININE KINASE 1-RELATED"/>
    <property type="match status" value="1"/>
</dbReference>
<dbReference type="SUPFAM" id="SSF48034">
    <property type="entry name" value="Guanido kinase N-terminal domain"/>
    <property type="match status" value="1"/>
</dbReference>
<dbReference type="AlphaFoldDB" id="A0A8K0NXN1"/>